<sequence>MSVNEKFSGITQEDLLEVADRFGVRRAENTLSDVNLAIDNWSEIAEDANIPVSGRNRLAKGFVLIGRQR</sequence>
<evidence type="ECO:0000313" key="1">
    <source>
        <dbReference type="EMBL" id="MBB5062056.1"/>
    </source>
</evidence>
<comment type="caution">
    <text evidence="1">The sequence shown here is derived from an EMBL/GenBank/DDBJ whole genome shotgun (WGS) entry which is preliminary data.</text>
</comment>
<proteinExistence type="predicted"/>
<gene>
    <name evidence="1" type="ORF">HDF15_000381</name>
</gene>
<organism evidence="1 2">
    <name type="scientific">Granulicella mallensis</name>
    <dbReference type="NCBI Taxonomy" id="940614"/>
    <lineage>
        <taxon>Bacteria</taxon>
        <taxon>Pseudomonadati</taxon>
        <taxon>Acidobacteriota</taxon>
        <taxon>Terriglobia</taxon>
        <taxon>Terriglobales</taxon>
        <taxon>Acidobacteriaceae</taxon>
        <taxon>Granulicella</taxon>
    </lineage>
</organism>
<dbReference type="AlphaFoldDB" id="A0A7W8E7U9"/>
<accession>A0A7W8E7U9</accession>
<reference evidence="1 2" key="1">
    <citation type="submission" date="2020-08" db="EMBL/GenBank/DDBJ databases">
        <title>Genomic Encyclopedia of Type Strains, Phase IV (KMG-V): Genome sequencing to study the core and pangenomes of soil and plant-associated prokaryotes.</title>
        <authorList>
            <person name="Whitman W."/>
        </authorList>
    </citation>
    <scope>NUCLEOTIDE SEQUENCE [LARGE SCALE GENOMIC DNA]</scope>
    <source>
        <strain evidence="1 2">X5P3</strain>
    </source>
</reference>
<dbReference type="Proteomes" id="UP000584867">
    <property type="component" value="Unassembled WGS sequence"/>
</dbReference>
<name>A0A7W8E7U9_9BACT</name>
<dbReference type="EMBL" id="JACHIO010000001">
    <property type="protein sequence ID" value="MBB5062056.1"/>
    <property type="molecule type" value="Genomic_DNA"/>
</dbReference>
<protein>
    <submittedName>
        <fullName evidence="1">Uncharacterized protein</fullName>
    </submittedName>
</protein>
<evidence type="ECO:0000313" key="2">
    <source>
        <dbReference type="Proteomes" id="UP000584867"/>
    </source>
</evidence>